<evidence type="ECO:0000313" key="1">
    <source>
        <dbReference type="EMBL" id="BBB15013.1"/>
    </source>
</evidence>
<keyword evidence="2" id="KW-1185">Reference proteome</keyword>
<organism evidence="1 2">
    <name type="scientific">Candidatus Rickettsiella viridis</name>
    <dbReference type="NCBI Taxonomy" id="676208"/>
    <lineage>
        <taxon>Bacteria</taxon>
        <taxon>Pseudomonadati</taxon>
        <taxon>Pseudomonadota</taxon>
        <taxon>Gammaproteobacteria</taxon>
        <taxon>Legionellales</taxon>
        <taxon>Coxiellaceae</taxon>
        <taxon>Rickettsiella</taxon>
    </lineage>
</organism>
<reference evidence="1 2" key="1">
    <citation type="submission" date="2017-03" db="EMBL/GenBank/DDBJ databases">
        <title>The genome sequence of Candidatus Rickettsiella viridis.</title>
        <authorList>
            <person name="Nikoh N."/>
            <person name="Tsuchida T."/>
            <person name="Yamaguchi K."/>
            <person name="Maeda T."/>
            <person name="Shigenobu S."/>
            <person name="Fukatsu T."/>
        </authorList>
    </citation>
    <scope>NUCLEOTIDE SEQUENCE [LARGE SCALE GENOMIC DNA]</scope>
    <source>
        <strain evidence="1 2">Ap-RA04</strain>
    </source>
</reference>
<evidence type="ECO:0000313" key="2">
    <source>
        <dbReference type="Proteomes" id="UP000282483"/>
    </source>
</evidence>
<dbReference type="Proteomes" id="UP000282483">
    <property type="component" value="Chromosome"/>
</dbReference>
<dbReference type="EMBL" id="AP018005">
    <property type="protein sequence ID" value="BBB15013.1"/>
    <property type="molecule type" value="Genomic_DNA"/>
</dbReference>
<name>A0A2Z5UVM2_9COXI</name>
<sequence length="305" mass="35893">MHKNKNYLTKKIAKNWNNVVLPTEEIILTRTPEEIYNKKIIKPLLDTYIKNIKQNINLYKENKELKIILNERITCIENFVKLKKILANKPYAHKQDKNNPFFDKEKNSLIQLIKELIKHNHYIQTNKIRLAIYQIPEDHIQPLIFNILAEAFNHLATLDWNSMALNPTDPNPEEFYPTCLSVLNAYETSLRYLKAERECLSNVDMRILCDEKILNTLDNIGATIYESFKTYNVLLSMNPLLKKEKELNTIENKSDIPPKQPPVTRKKRLVKDIVQTNRDCGFFKCKKSKRLPIKQATKRQTNQCP</sequence>
<protein>
    <submittedName>
        <fullName evidence="1">Uncharacterized protein</fullName>
    </submittedName>
</protein>
<proteinExistence type="predicted"/>
<gene>
    <name evidence="1" type="ORF">RVIR1_05080</name>
</gene>
<dbReference type="KEGG" id="rvi:RVIR1_05080"/>
<dbReference type="AlphaFoldDB" id="A0A2Z5UVM2"/>
<dbReference type="RefSeq" id="WP_126322510.1">
    <property type="nucleotide sequence ID" value="NZ_AP018005.1"/>
</dbReference>
<accession>A0A2Z5UVM2</accession>